<keyword evidence="5" id="KW-0449">Lipoprotein</keyword>
<organism evidence="6 7">
    <name type="scientific">Blautia parvula</name>
    <dbReference type="NCBI Taxonomy" id="2877527"/>
    <lineage>
        <taxon>Bacteria</taxon>
        <taxon>Bacillati</taxon>
        <taxon>Bacillota</taxon>
        <taxon>Clostridia</taxon>
        <taxon>Lachnospirales</taxon>
        <taxon>Lachnospiraceae</taxon>
        <taxon>Blautia</taxon>
    </lineage>
</organism>
<evidence type="ECO:0000256" key="2">
    <source>
        <dbReference type="ARBA" id="ARBA00022729"/>
    </source>
</evidence>
<evidence type="ECO:0000256" key="5">
    <source>
        <dbReference type="ARBA" id="ARBA00023288"/>
    </source>
</evidence>
<keyword evidence="7" id="KW-1185">Reference proteome</keyword>
<keyword evidence="2" id="KW-0732">Signal</keyword>
<name>A0ABQ0C346_9FIRM</name>
<evidence type="ECO:0000256" key="4">
    <source>
        <dbReference type="ARBA" id="ARBA00023139"/>
    </source>
</evidence>
<protein>
    <submittedName>
        <fullName evidence="6">Extracellular solute-binding protein</fullName>
    </submittedName>
</protein>
<dbReference type="PROSITE" id="PS51257">
    <property type="entry name" value="PROKAR_LIPOPROTEIN"/>
    <property type="match status" value="1"/>
</dbReference>
<dbReference type="SUPFAM" id="SSF53850">
    <property type="entry name" value="Periplasmic binding protein-like II"/>
    <property type="match status" value="1"/>
</dbReference>
<evidence type="ECO:0000256" key="3">
    <source>
        <dbReference type="ARBA" id="ARBA00023136"/>
    </source>
</evidence>
<dbReference type="Proteomes" id="UP001600941">
    <property type="component" value="Unassembled WGS sequence"/>
</dbReference>
<keyword evidence="1" id="KW-1003">Cell membrane</keyword>
<reference evidence="6 7" key="1">
    <citation type="submission" date="2024-04" db="EMBL/GenBank/DDBJ databases">
        <title>Defined microbial consortia suppress multidrug-resistant proinflammatory Enterobacteriaceae via ecological control.</title>
        <authorList>
            <person name="Furuichi M."/>
            <person name="Kawaguchi T."/>
            <person name="Pust M."/>
            <person name="Yasuma K."/>
            <person name="Plichta D."/>
            <person name="Hasegawa N."/>
            <person name="Ohya T."/>
            <person name="Bhattarai S."/>
            <person name="Sasajima S."/>
            <person name="Aoto Y."/>
            <person name="Tuganbaev T."/>
            <person name="Yaginuma M."/>
            <person name="Ueda M."/>
            <person name="Okahashi N."/>
            <person name="Amafuji K."/>
            <person name="Kiridooshi Y."/>
            <person name="Sugita K."/>
            <person name="Strazar M."/>
            <person name="Skelly A."/>
            <person name="Suda W."/>
            <person name="Hattori M."/>
            <person name="Nakamoto N."/>
            <person name="Caballero S."/>
            <person name="Norman J."/>
            <person name="Olle B."/>
            <person name="Tanoue T."/>
            <person name="Arita M."/>
            <person name="Bucci V."/>
            <person name="Atarashi K."/>
            <person name="Xavier R."/>
            <person name="Honda K."/>
        </authorList>
    </citation>
    <scope>NUCLEOTIDE SEQUENCE [LARGE SCALE GENOMIC DNA]</scope>
    <source>
        <strain evidence="7">k34-0107-D12</strain>
    </source>
</reference>
<dbReference type="PANTHER" id="PTHR43649">
    <property type="entry name" value="ARABINOSE-BINDING PROTEIN-RELATED"/>
    <property type="match status" value="1"/>
</dbReference>
<evidence type="ECO:0000313" key="6">
    <source>
        <dbReference type="EMBL" id="GAA6503180.1"/>
    </source>
</evidence>
<proteinExistence type="predicted"/>
<dbReference type="InterPro" id="IPR050490">
    <property type="entry name" value="Bact_solute-bd_prot1"/>
</dbReference>
<dbReference type="Pfam" id="PF01547">
    <property type="entry name" value="SBP_bac_1"/>
    <property type="match status" value="1"/>
</dbReference>
<evidence type="ECO:0000256" key="1">
    <source>
        <dbReference type="ARBA" id="ARBA00022475"/>
    </source>
</evidence>
<dbReference type="PANTHER" id="PTHR43649:SF33">
    <property type="entry name" value="POLYGALACTURONAN_RHAMNOGALACTURONAN-BINDING PROTEIN YTCQ"/>
    <property type="match status" value="1"/>
</dbReference>
<dbReference type="Gene3D" id="3.40.190.10">
    <property type="entry name" value="Periplasmic binding protein-like II"/>
    <property type="match status" value="2"/>
</dbReference>
<gene>
    <name evidence="6" type="ORF">K340107D12_59960</name>
</gene>
<accession>A0ABQ0C346</accession>
<keyword evidence="3" id="KW-0472">Membrane</keyword>
<comment type="caution">
    <text evidence="6">The sequence shown here is derived from an EMBL/GenBank/DDBJ whole genome shotgun (WGS) entry which is preliminary data.</text>
</comment>
<dbReference type="EMBL" id="BAABZQ010000001">
    <property type="protein sequence ID" value="GAA6503180.1"/>
    <property type="molecule type" value="Genomic_DNA"/>
</dbReference>
<dbReference type="RefSeq" id="WP_256129831.1">
    <property type="nucleotide sequence ID" value="NZ_BAABZQ010000001.1"/>
</dbReference>
<evidence type="ECO:0000313" key="7">
    <source>
        <dbReference type="Proteomes" id="UP001600941"/>
    </source>
</evidence>
<keyword evidence="4" id="KW-0564">Palmitate</keyword>
<dbReference type="InterPro" id="IPR006059">
    <property type="entry name" value="SBP"/>
</dbReference>
<sequence length="450" mass="50820">MRKKQGWFILLTVVLSLAGCGGRVEKGEGLVPSKGQETEKKTELAVFYSGEDARRISVMEELCEKFMEENQDIRVLSEHSGSGIYSETLKAKEAAGEFPDIFEIQDPYTFAEAGKLGAISQEVGKLVEQPFAIDGNIYAVPFYKTSFGIIYNQVIFKELGLEVPRTYGEFLEVCRVLKQNGTAPLAAGGNPTETGKYWLNYFFQVDLAKADPDWQRKRNEGLVSFQDENVRNMLADYQDMMNGEYMLEDSVNMNENQVIQALINQDAAMVLTEPSMVSKIWEAYPLAVESGKDTLGEELEEDPCKFRLGWFFLGDEAGDPVVVSEKGAQWAVSDTCGENAEKNRAAMRFLEFCYRKENYRKVLQTVYAIPATREKILYPAPKVQQSFLVDYRYADKSDVYLGNEDTPEHFKRSMYDVFFSVATKTMSVDTAAEKLDEYWDNVAGGLGRKS</sequence>